<dbReference type="SUPFAM" id="SSF53335">
    <property type="entry name" value="S-adenosyl-L-methionine-dependent methyltransferases"/>
    <property type="match status" value="1"/>
</dbReference>
<dbReference type="EMBL" id="JBHSXN010000001">
    <property type="protein sequence ID" value="MFC6952292.1"/>
    <property type="molecule type" value="Genomic_DNA"/>
</dbReference>
<feature type="domain" description="Methyltransferase type 12" evidence="1">
    <location>
        <begin position="45"/>
        <end position="138"/>
    </location>
</feature>
<evidence type="ECO:0000259" key="1">
    <source>
        <dbReference type="Pfam" id="PF08242"/>
    </source>
</evidence>
<comment type="caution">
    <text evidence="2">The sequence shown here is derived from an EMBL/GenBank/DDBJ whole genome shotgun (WGS) entry which is preliminary data.</text>
</comment>
<organism evidence="2 3">
    <name type="scientific">Halorubellus litoreus</name>
    <dbReference type="NCBI Taxonomy" id="755308"/>
    <lineage>
        <taxon>Archaea</taxon>
        <taxon>Methanobacteriati</taxon>
        <taxon>Methanobacteriota</taxon>
        <taxon>Stenosarchaea group</taxon>
        <taxon>Halobacteria</taxon>
        <taxon>Halobacteriales</taxon>
        <taxon>Halorubellaceae</taxon>
        <taxon>Halorubellus</taxon>
    </lineage>
</organism>
<name>A0ABD5VGJ2_9EURY</name>
<dbReference type="GO" id="GO:0102208">
    <property type="term" value="F:2-polyprenyl-6-hydroxyphenol methylase activity"/>
    <property type="evidence" value="ECO:0007669"/>
    <property type="project" value="UniProtKB-EC"/>
</dbReference>
<proteinExistence type="predicted"/>
<dbReference type="InterPro" id="IPR013217">
    <property type="entry name" value="Methyltransf_12"/>
</dbReference>
<keyword evidence="3" id="KW-1185">Reference proteome</keyword>
<dbReference type="GO" id="GO:0061542">
    <property type="term" value="F:3-demethylubiquinol 3-O-methyltransferase activity"/>
    <property type="evidence" value="ECO:0007669"/>
    <property type="project" value="UniProtKB-EC"/>
</dbReference>
<dbReference type="Proteomes" id="UP001596395">
    <property type="component" value="Unassembled WGS sequence"/>
</dbReference>
<dbReference type="AlphaFoldDB" id="A0ABD5VGJ2"/>
<keyword evidence="2" id="KW-0808">Transferase</keyword>
<dbReference type="Gene3D" id="3.40.50.150">
    <property type="entry name" value="Vaccinia Virus protein VP39"/>
    <property type="match status" value="1"/>
</dbReference>
<evidence type="ECO:0000313" key="3">
    <source>
        <dbReference type="Proteomes" id="UP001596395"/>
    </source>
</evidence>
<dbReference type="EC" id="2.1.1.222" evidence="2"/>
<gene>
    <name evidence="2" type="ORF">ACFQGB_05410</name>
</gene>
<dbReference type="GO" id="GO:0032259">
    <property type="term" value="P:methylation"/>
    <property type="evidence" value="ECO:0007669"/>
    <property type="project" value="UniProtKB-KW"/>
</dbReference>
<protein>
    <submittedName>
        <fullName evidence="2">Class I SAM-dependent methyltransferase</fullName>
        <ecNumber evidence="2">2.1.1.222</ecNumber>
        <ecNumber evidence="2">2.1.1.64</ecNumber>
    </submittedName>
</protein>
<keyword evidence="2" id="KW-0489">Methyltransferase</keyword>
<reference evidence="2 3" key="1">
    <citation type="journal article" date="2019" name="Int. J. Syst. Evol. Microbiol.">
        <title>The Global Catalogue of Microorganisms (GCM) 10K type strain sequencing project: providing services to taxonomists for standard genome sequencing and annotation.</title>
        <authorList>
            <consortium name="The Broad Institute Genomics Platform"/>
            <consortium name="The Broad Institute Genome Sequencing Center for Infectious Disease"/>
            <person name="Wu L."/>
            <person name="Ma J."/>
        </authorList>
    </citation>
    <scope>NUCLEOTIDE SEQUENCE [LARGE SCALE GENOMIC DNA]</scope>
    <source>
        <strain evidence="2 3">GX26</strain>
    </source>
</reference>
<evidence type="ECO:0000313" key="2">
    <source>
        <dbReference type="EMBL" id="MFC6952292.1"/>
    </source>
</evidence>
<dbReference type="InterPro" id="IPR029063">
    <property type="entry name" value="SAM-dependent_MTases_sf"/>
</dbReference>
<sequence length="218" mass="23723">MGFSWESYYDGGDWDRGAYVGGDDMAAHLDAFLEVVGDVDAVASIGCGPAAAEFDVAAGRPDVSFACYDAAPAVVDANREKADREGVENVAFDVATLPDTGIDRAFDVVYCMAVLYFVRDAEAALRELWRLTAPGGALAFTYPNRNMQAWAQGLTDDDHDKREAFSLVADGENLLTYDRIHDVLGHHPRNYWTAVDADPDADYVQRSGSPAVYVRKPA</sequence>
<dbReference type="Pfam" id="PF08242">
    <property type="entry name" value="Methyltransf_12"/>
    <property type="match status" value="1"/>
</dbReference>
<dbReference type="EC" id="2.1.1.64" evidence="2"/>
<dbReference type="CDD" id="cd02440">
    <property type="entry name" value="AdoMet_MTases"/>
    <property type="match status" value="1"/>
</dbReference>
<dbReference type="RefSeq" id="WP_336349281.1">
    <property type="nucleotide sequence ID" value="NZ_JAZAQL010000001.1"/>
</dbReference>
<accession>A0ABD5VGJ2</accession>